<feature type="compositionally biased region" description="Basic and acidic residues" evidence="2">
    <location>
        <begin position="1671"/>
        <end position="1681"/>
    </location>
</feature>
<organism evidence="4 5">
    <name type="scientific">Tanacetum coccineum</name>
    <dbReference type="NCBI Taxonomy" id="301880"/>
    <lineage>
        <taxon>Eukaryota</taxon>
        <taxon>Viridiplantae</taxon>
        <taxon>Streptophyta</taxon>
        <taxon>Embryophyta</taxon>
        <taxon>Tracheophyta</taxon>
        <taxon>Spermatophyta</taxon>
        <taxon>Magnoliopsida</taxon>
        <taxon>eudicotyledons</taxon>
        <taxon>Gunneridae</taxon>
        <taxon>Pentapetalae</taxon>
        <taxon>asterids</taxon>
        <taxon>campanulids</taxon>
        <taxon>Asterales</taxon>
        <taxon>Asteraceae</taxon>
        <taxon>Asteroideae</taxon>
        <taxon>Anthemideae</taxon>
        <taxon>Anthemidinae</taxon>
        <taxon>Tanacetum</taxon>
    </lineage>
</organism>
<sequence length="1681" mass="191240">MARRLQAEEQEGLYVEEKEKLFQQLLEQRRKHFAAKSAEEKRNKPPTQAQQRKIMCTYLKNMKGKKPKYLKNKSFDSIQKMFNRAFNRVNTFVDFRTDLVEGSLKRAGEELEQEITMKQKVDEDKDTAELQSLMEVIPNEEEVAIDVVPLATKPPTIVDWKIHKEGNKSYYQIVRADGKSQMYRVFSLMLKSFSREDLKDLLQFVSGNDLQCCRKKPFTPPTITDMLNKKLQVDYFSEMLFMELFASNKGDAPAKTSTNKSPQTHFQTSNCLSQKMDYDPGQWRCEIILEYIDNESWKVNQNGTQRTSHQRKCLGEEIEDANPQVFSSLPPAWDSLAMTMRTKKNIDTLSIDDLYNNLSVFEQDIQKTSSSSLTSDNMKLSISFLALMLMLFWIWIHEDLDQIDDLDLEEMDINWQIAMTAIKIKKFYKKTGRRPRVDGKMHVAFDKRKVECFNCHNTGHFARECKFKGSKEGSRQEASRGQDFKPVRTEKEALMTIDEGQINWVEQTTDEELNHALMAFTVNNEVLGYEEEISRGIFAFRETNAGYNDIPLYSRFKQVEYKGVPHPLSGDYTPREQEDIDDSLYEYGKYGPQPQSPSPIESDASSTVSSTCQSNDSDGEQGTVSDHSVNDDPIPIPSSEQVSTSIQKTQPQVPKPQQTVDPSCAQHVKTPRQQIRTPVTPSPIPSYNRQNWNQRMERELGAGYSFERKPCFVCGSLSHLIKDCDYYEKKMAREAALKSKKVVHADVRQATPAWTNTNRVNKANQFTPRPVQLSNIRPNLSTASNTIKTGRVKVNTGRGNVSSGRVYVNTGTQFKSGGSRFNTGHGNVNSGRVHVNTARVNRPVLSNQTSQDHPLKHMEHRDSMNYIPVSVQNQANPAGSKEVIDIDVQTEEDADLMVVSSTSLSEKIATKKTHSPRQPSSTPISNADHEEEVFSDADDDEMPEIRIYDKSSEGIFEKASYDDEGIISDFNNLPDEVSSYKSHLRITMLILKVKSLRCPIVPVQTRSTLKKITEAHALYRGYPYKHTKEAIIKINNIVFFASFRLHLNQGKSRTLKMEAGEAMQEELCRSSFNKYWFLVDFYPMDAKYSTKWYTGTKRYEGSSSRIEAISMVAEILKKFDRVHVKACHHSHGDQVALTKDEEALIDYGGPILTEIHNRWLSILGQRLISCNARTTIVATSTTEANMVLLQWLWTSVVVQNQLLTKFTFMNTKIHIDNESTICIVKNPVYHSKTKHIEIRHHFIRDCYEKKLIHVEKIHTDLNVADLLTKPFDGPRFNYLVVSIECCKVLRRCGSLEISATVDTKRYIISEASIRDSLQLDDATGISMLPNDDLFQGMGQIGYPTDGTFTFWKSFFTPQWRYLVHHLLHCISSKSGGWDQFGSNIATALICLSTGQEHAVQAQTQPIPPPPIIPSPTPTPIPTSTSPPPIIPSPTPPPIPTPTSPPPPPPETEPPTDEHIYEEHSPVHHHFSPSQAQAPSHMPTDDLLQTVPKLISRIDSLELDLKQTKLTMGNAIVKLVKKVKKLEGFLKRRNLVLTDSEDEEPEAHTLGEEQEEEISPNTLEAAKTLSKVAHFKSRSIDKEGAKLEANAELQRAAWEVNFKEKTLLEMVTCESRKNSLLKKASTKIPKRLKEDKDDEAKDDEPTKKLGKRRKQIARKGMHTSVDENVSDDSDKVDEQRRD</sequence>
<evidence type="ECO:0000256" key="2">
    <source>
        <dbReference type="SAM" id="MobiDB-lite"/>
    </source>
</evidence>
<dbReference type="Pfam" id="PF00098">
    <property type="entry name" value="zf-CCHC"/>
    <property type="match status" value="1"/>
</dbReference>
<feature type="region of interest" description="Disordered" evidence="2">
    <location>
        <begin position="907"/>
        <end position="939"/>
    </location>
</feature>
<evidence type="ECO:0000259" key="3">
    <source>
        <dbReference type="PROSITE" id="PS50158"/>
    </source>
</evidence>
<evidence type="ECO:0000256" key="1">
    <source>
        <dbReference type="PROSITE-ProRule" id="PRU00047"/>
    </source>
</evidence>
<accession>A0ABQ5D671</accession>
<dbReference type="PANTHER" id="PTHR24216:SF65">
    <property type="entry name" value="PAXILLIN-LIKE PROTEIN 1"/>
    <property type="match status" value="1"/>
</dbReference>
<name>A0ABQ5D671_9ASTR</name>
<protein>
    <submittedName>
        <fullName evidence="4">Copia protein</fullName>
    </submittedName>
</protein>
<feature type="region of interest" description="Disordered" evidence="2">
    <location>
        <begin position="585"/>
        <end position="689"/>
    </location>
</feature>
<feature type="region of interest" description="Disordered" evidence="2">
    <location>
        <begin position="1400"/>
        <end position="1458"/>
    </location>
</feature>
<comment type="caution">
    <text evidence="4">The sequence shown here is derived from an EMBL/GenBank/DDBJ whole genome shotgun (WGS) entry which is preliminary data.</text>
</comment>
<feature type="compositionally biased region" description="Pro residues" evidence="2">
    <location>
        <begin position="1405"/>
        <end position="1452"/>
    </location>
</feature>
<proteinExistence type="predicted"/>
<evidence type="ECO:0000313" key="5">
    <source>
        <dbReference type="Proteomes" id="UP001151760"/>
    </source>
</evidence>
<gene>
    <name evidence="4" type="ORF">Tco_0924472</name>
</gene>
<keyword evidence="1" id="KW-0479">Metal-binding</keyword>
<feature type="region of interest" description="Disordered" evidence="2">
    <location>
        <begin position="1539"/>
        <end position="1558"/>
    </location>
</feature>
<dbReference type="SUPFAM" id="SSF57756">
    <property type="entry name" value="Retrovirus zinc finger-like domains"/>
    <property type="match status" value="1"/>
</dbReference>
<feature type="compositionally biased region" description="Acidic residues" evidence="2">
    <location>
        <begin position="929"/>
        <end position="939"/>
    </location>
</feature>
<feature type="domain" description="CCHC-type" evidence="3">
    <location>
        <begin position="452"/>
        <end position="466"/>
    </location>
</feature>
<feature type="compositionally biased region" description="Polar residues" evidence="2">
    <location>
        <begin position="916"/>
        <end position="925"/>
    </location>
</feature>
<feature type="compositionally biased region" description="Low complexity" evidence="2">
    <location>
        <begin position="647"/>
        <end position="660"/>
    </location>
</feature>
<keyword evidence="5" id="KW-1185">Reference proteome</keyword>
<dbReference type="PROSITE" id="PS50158">
    <property type="entry name" value="ZF_CCHC"/>
    <property type="match status" value="1"/>
</dbReference>
<feature type="compositionally biased region" description="Polar residues" evidence="2">
    <location>
        <begin position="671"/>
        <end position="689"/>
    </location>
</feature>
<feature type="region of interest" description="Disordered" evidence="2">
    <location>
        <begin position="1621"/>
        <end position="1681"/>
    </location>
</feature>
<feature type="compositionally biased region" description="Basic and acidic residues" evidence="2">
    <location>
        <begin position="1630"/>
        <end position="1646"/>
    </location>
</feature>
<evidence type="ECO:0000313" key="4">
    <source>
        <dbReference type="EMBL" id="GJT34053.1"/>
    </source>
</evidence>
<dbReference type="InterPro" id="IPR036875">
    <property type="entry name" value="Znf_CCHC_sf"/>
</dbReference>
<keyword evidence="1" id="KW-0862">Zinc</keyword>
<dbReference type="PANTHER" id="PTHR24216">
    <property type="entry name" value="PAXILLIN-RELATED"/>
    <property type="match status" value="1"/>
</dbReference>
<dbReference type="Gene3D" id="4.10.60.10">
    <property type="entry name" value="Zinc finger, CCHC-type"/>
    <property type="match status" value="1"/>
</dbReference>
<feature type="compositionally biased region" description="Polar residues" evidence="2">
    <location>
        <begin position="603"/>
        <end position="627"/>
    </location>
</feature>
<dbReference type="CDD" id="cd09272">
    <property type="entry name" value="RNase_HI_RT_Ty1"/>
    <property type="match status" value="1"/>
</dbReference>
<keyword evidence="1" id="KW-0863">Zinc-finger</keyword>
<reference evidence="4" key="1">
    <citation type="journal article" date="2022" name="Int. J. Mol. Sci.">
        <title>Draft Genome of Tanacetum Coccineum: Genomic Comparison of Closely Related Tanacetum-Family Plants.</title>
        <authorList>
            <person name="Yamashiro T."/>
            <person name="Shiraishi A."/>
            <person name="Nakayama K."/>
            <person name="Satake H."/>
        </authorList>
    </citation>
    <scope>NUCLEOTIDE SEQUENCE</scope>
</reference>
<dbReference type="Proteomes" id="UP001151760">
    <property type="component" value="Unassembled WGS sequence"/>
</dbReference>
<feature type="compositionally biased region" description="Basic residues" evidence="2">
    <location>
        <begin position="1647"/>
        <end position="1660"/>
    </location>
</feature>
<dbReference type="SMART" id="SM00343">
    <property type="entry name" value="ZnF_C2HC"/>
    <property type="match status" value="2"/>
</dbReference>
<reference evidence="4" key="2">
    <citation type="submission" date="2022-01" db="EMBL/GenBank/DDBJ databases">
        <authorList>
            <person name="Yamashiro T."/>
            <person name="Shiraishi A."/>
            <person name="Satake H."/>
            <person name="Nakayama K."/>
        </authorList>
    </citation>
    <scope>NUCLEOTIDE SEQUENCE</scope>
</reference>
<dbReference type="InterPro" id="IPR001878">
    <property type="entry name" value="Znf_CCHC"/>
</dbReference>
<dbReference type="EMBL" id="BQNB010014930">
    <property type="protein sequence ID" value="GJT34053.1"/>
    <property type="molecule type" value="Genomic_DNA"/>
</dbReference>